<dbReference type="Proteomes" id="UP000637239">
    <property type="component" value="Chromosome 2"/>
</dbReference>
<reference evidence="4" key="1">
    <citation type="submission" date="2021-01" db="EMBL/GenBank/DDBJ databases">
        <authorList>
            <consortium name="Aspergillus chevalieri M1 genome sequencing consortium"/>
            <person name="Kazuki M."/>
            <person name="Futagami T."/>
        </authorList>
    </citation>
    <scope>NUCLEOTIDE SEQUENCE</scope>
    <source>
        <strain evidence="4">M1</strain>
    </source>
</reference>
<dbReference type="InterPro" id="IPR036812">
    <property type="entry name" value="NAD(P)_OxRdtase_dom_sf"/>
</dbReference>
<organism evidence="4 5">
    <name type="scientific">Aspergillus chevalieri</name>
    <name type="common">Eurotium chevalieri</name>
    <dbReference type="NCBI Taxonomy" id="182096"/>
    <lineage>
        <taxon>Eukaryota</taxon>
        <taxon>Fungi</taxon>
        <taxon>Dikarya</taxon>
        <taxon>Ascomycota</taxon>
        <taxon>Pezizomycotina</taxon>
        <taxon>Eurotiomycetes</taxon>
        <taxon>Eurotiomycetidae</taxon>
        <taxon>Eurotiales</taxon>
        <taxon>Aspergillaceae</taxon>
        <taxon>Aspergillus</taxon>
        <taxon>Aspergillus subgen. Aspergillus</taxon>
    </lineage>
</organism>
<gene>
    <name evidence="4" type="ORF">ACHE_20519A</name>
</gene>
<dbReference type="InterPro" id="IPR023210">
    <property type="entry name" value="NADP_OxRdtase_dom"/>
</dbReference>
<evidence type="ECO:0000313" key="4">
    <source>
        <dbReference type="EMBL" id="BCR85061.1"/>
    </source>
</evidence>
<feature type="domain" description="NADP-dependent oxidoreductase" evidence="3">
    <location>
        <begin position="1"/>
        <end position="184"/>
    </location>
</feature>
<evidence type="ECO:0000313" key="5">
    <source>
        <dbReference type="Proteomes" id="UP000637239"/>
    </source>
</evidence>
<dbReference type="KEGG" id="ache:ACHE_20519A"/>
<dbReference type="InterPro" id="IPR050523">
    <property type="entry name" value="AKR_Detox_Biosynth"/>
</dbReference>
<name>A0A7R7VI04_ASPCH</name>
<dbReference type="EMBL" id="AP024417">
    <property type="protein sequence ID" value="BCR85061.1"/>
    <property type="molecule type" value="Genomic_DNA"/>
</dbReference>
<dbReference type="AlphaFoldDB" id="A0A7R7VI04"/>
<evidence type="ECO:0000259" key="3">
    <source>
        <dbReference type="Pfam" id="PF00248"/>
    </source>
</evidence>
<keyword evidence="5" id="KW-1185">Reference proteome</keyword>
<protein>
    <recommendedName>
        <fullName evidence="3">NADP-dependent oxidoreductase domain-containing protein</fullName>
    </recommendedName>
</protein>
<keyword evidence="1" id="KW-0560">Oxidoreductase</keyword>
<dbReference type="PANTHER" id="PTHR43364:SF4">
    <property type="entry name" value="NAD(P)-LINKED OXIDOREDUCTASE SUPERFAMILY PROTEIN"/>
    <property type="match status" value="1"/>
</dbReference>
<dbReference type="SUPFAM" id="SSF51430">
    <property type="entry name" value="NAD(P)-linked oxidoreductase"/>
    <property type="match status" value="1"/>
</dbReference>
<dbReference type="Gene3D" id="3.20.20.100">
    <property type="entry name" value="NADP-dependent oxidoreductase domain"/>
    <property type="match status" value="1"/>
</dbReference>
<proteinExistence type="inferred from homology"/>
<dbReference type="Pfam" id="PF00248">
    <property type="entry name" value="Aldo_ket_red"/>
    <property type="match status" value="1"/>
</dbReference>
<evidence type="ECO:0000256" key="2">
    <source>
        <dbReference type="ARBA" id="ARBA00038157"/>
    </source>
</evidence>
<dbReference type="GO" id="GO:0016491">
    <property type="term" value="F:oxidoreductase activity"/>
    <property type="evidence" value="ECO:0007669"/>
    <property type="project" value="UniProtKB-KW"/>
</dbReference>
<dbReference type="GeneID" id="66979420"/>
<accession>A0A7R7VI04</accession>
<comment type="similarity">
    <text evidence="2">Belongs to the aldo/keto reductase family. Aldo/keto reductase 2 subfamily.</text>
</comment>
<reference evidence="4" key="2">
    <citation type="submission" date="2021-02" db="EMBL/GenBank/DDBJ databases">
        <title>Aspergillus chevalieri M1 genome sequence.</title>
        <authorList>
            <person name="Kadooka C."/>
            <person name="Mori K."/>
            <person name="Futagami T."/>
        </authorList>
    </citation>
    <scope>NUCLEOTIDE SEQUENCE</scope>
    <source>
        <strain evidence="4">M1</strain>
    </source>
</reference>
<dbReference type="PANTHER" id="PTHR43364">
    <property type="entry name" value="NADH-SPECIFIC METHYLGLYOXAL REDUCTASE-RELATED"/>
    <property type="match status" value="1"/>
</dbReference>
<sequence>MGVEQVNTLQIHFPDPETPLKEQAETFDSLHKAGKFKNPELLQEFIDICEANGYIKPTVYQGDYSAVNQGMEKKLLLILKKYGIAYNAFRHTLRRRWSHEQIHAEPLQPGSLHDAVKQLDKTTRALGTTTIDAALRWAYYHSLLEESDGIILGASSVKQIKSNIESVSRGPLPQECLGTFERIWEILWGPVKGDFL</sequence>
<dbReference type="RefSeq" id="XP_043133583.1">
    <property type="nucleotide sequence ID" value="XM_043284831.1"/>
</dbReference>
<evidence type="ECO:0000256" key="1">
    <source>
        <dbReference type="ARBA" id="ARBA00023002"/>
    </source>
</evidence>